<dbReference type="Proteomes" id="UP000178797">
    <property type="component" value="Unassembled WGS sequence"/>
</dbReference>
<dbReference type="SUPFAM" id="SSF46785">
    <property type="entry name" value="Winged helix' DNA-binding domain"/>
    <property type="match status" value="1"/>
</dbReference>
<reference evidence="1 2" key="1">
    <citation type="journal article" date="2016" name="Nat. Commun.">
        <title>Thousands of microbial genomes shed light on interconnected biogeochemical processes in an aquifer system.</title>
        <authorList>
            <person name="Anantharaman K."/>
            <person name="Brown C.T."/>
            <person name="Hug L.A."/>
            <person name="Sharon I."/>
            <person name="Castelle C.J."/>
            <person name="Probst A.J."/>
            <person name="Thomas B.C."/>
            <person name="Singh A."/>
            <person name="Wilkins M.J."/>
            <person name="Karaoz U."/>
            <person name="Brodie E.L."/>
            <person name="Williams K.H."/>
            <person name="Hubbard S.S."/>
            <person name="Banfield J.F."/>
        </authorList>
    </citation>
    <scope>NUCLEOTIDE SEQUENCE [LARGE SCALE GENOMIC DNA]</scope>
</reference>
<gene>
    <name evidence="1" type="ORF">A2W05_03915</name>
</gene>
<dbReference type="InterPro" id="IPR036388">
    <property type="entry name" value="WH-like_DNA-bd_sf"/>
</dbReference>
<dbReference type="Pfam" id="PF25212">
    <property type="entry name" value="HVO_A0114"/>
    <property type="match status" value="1"/>
</dbReference>
<accession>A0A1F7S228</accession>
<dbReference type="AlphaFoldDB" id="A0A1F7S228"/>
<evidence type="ECO:0000313" key="2">
    <source>
        <dbReference type="Proteomes" id="UP000178797"/>
    </source>
</evidence>
<dbReference type="InterPro" id="IPR036390">
    <property type="entry name" value="WH_DNA-bd_sf"/>
</dbReference>
<comment type="caution">
    <text evidence="1">The sequence shown here is derived from an EMBL/GenBank/DDBJ whole genome shotgun (WGS) entry which is preliminary data.</text>
</comment>
<sequence>MKVKKVKIGIKSVKDVLADVKETVKKLERGEKLKPVREPEIYFANFEVFRKALTPKKLELLHLIRTKKPSSINELARIAKRDVKNVADDLKYLEQIGLIEKKETDRKTKPVINYDKIALEIAV</sequence>
<name>A0A1F7S228_9BACT</name>
<evidence type="ECO:0000313" key="1">
    <source>
        <dbReference type="EMBL" id="OGL47771.1"/>
    </source>
</evidence>
<proteinExistence type="predicted"/>
<protein>
    <recommendedName>
        <fullName evidence="3">HTH marR-type domain-containing protein</fullName>
    </recommendedName>
</protein>
<dbReference type="Gene3D" id="1.10.10.10">
    <property type="entry name" value="Winged helix-like DNA-binding domain superfamily/Winged helix DNA-binding domain"/>
    <property type="match status" value="1"/>
</dbReference>
<organism evidence="1 2">
    <name type="scientific">Candidatus Schekmanbacteria bacterium RBG_16_38_10</name>
    <dbReference type="NCBI Taxonomy" id="1817879"/>
    <lineage>
        <taxon>Bacteria</taxon>
        <taxon>Candidatus Schekmaniibacteriota</taxon>
    </lineage>
</organism>
<evidence type="ECO:0008006" key="3">
    <source>
        <dbReference type="Google" id="ProtNLM"/>
    </source>
</evidence>
<dbReference type="EMBL" id="MGDE01000015">
    <property type="protein sequence ID" value="OGL47771.1"/>
    <property type="molecule type" value="Genomic_DNA"/>
</dbReference>